<evidence type="ECO:0000313" key="6">
    <source>
        <dbReference type="EMBL" id="PTE19364.1"/>
    </source>
</evidence>
<evidence type="ECO:0000256" key="1">
    <source>
        <dbReference type="SAM" id="Coils"/>
    </source>
</evidence>
<feature type="region of interest" description="Disordered" evidence="2">
    <location>
        <begin position="82"/>
        <end position="111"/>
    </location>
</feature>
<name>A0A2T4JN82_9RHOB</name>
<organism evidence="6 7">
    <name type="scientific">Cereibacter changlensis JA139</name>
    <dbReference type="NCBI Taxonomy" id="1188249"/>
    <lineage>
        <taxon>Bacteria</taxon>
        <taxon>Pseudomonadati</taxon>
        <taxon>Pseudomonadota</taxon>
        <taxon>Alphaproteobacteria</taxon>
        <taxon>Rhodobacterales</taxon>
        <taxon>Paracoccaceae</taxon>
        <taxon>Cereibacter</taxon>
    </lineage>
</organism>
<protein>
    <submittedName>
        <fullName evidence="6">IS66 family transposase</fullName>
    </submittedName>
</protein>
<proteinExistence type="predicted"/>
<dbReference type="PANTHER" id="PTHR33678">
    <property type="entry name" value="BLL1576 PROTEIN"/>
    <property type="match status" value="1"/>
</dbReference>
<evidence type="ECO:0000256" key="2">
    <source>
        <dbReference type="SAM" id="MobiDB-lite"/>
    </source>
</evidence>
<evidence type="ECO:0000259" key="3">
    <source>
        <dbReference type="Pfam" id="PF03050"/>
    </source>
</evidence>
<reference evidence="6 7" key="1">
    <citation type="submission" date="2018-03" db="EMBL/GenBank/DDBJ databases">
        <title>Cereibacter changlensis.</title>
        <authorList>
            <person name="Meyer T.E."/>
            <person name="Miller S."/>
            <person name="Lodha T."/>
            <person name="Gandham S."/>
            <person name="Chintalapati S."/>
            <person name="Chintalapati V.R."/>
        </authorList>
    </citation>
    <scope>NUCLEOTIDE SEQUENCE [LARGE SCALE GENOMIC DNA]</scope>
    <source>
        <strain evidence="6 7">JA139</strain>
    </source>
</reference>
<feature type="non-terminal residue" evidence="6">
    <location>
        <position position="435"/>
    </location>
</feature>
<dbReference type="InterPro" id="IPR052344">
    <property type="entry name" value="Transposase-related"/>
</dbReference>
<dbReference type="Pfam" id="PF13005">
    <property type="entry name" value="zf-IS66"/>
    <property type="match status" value="1"/>
</dbReference>
<dbReference type="AlphaFoldDB" id="A0A2T4JN82"/>
<dbReference type="PANTHER" id="PTHR33678:SF1">
    <property type="entry name" value="BLL1576 PROTEIN"/>
    <property type="match status" value="1"/>
</dbReference>
<accession>A0A2T4JN82</accession>
<dbReference type="EMBL" id="PZKG01000293">
    <property type="protein sequence ID" value="PTE19364.1"/>
    <property type="molecule type" value="Genomic_DNA"/>
</dbReference>
<dbReference type="Proteomes" id="UP000241010">
    <property type="component" value="Unassembled WGS sequence"/>
</dbReference>
<feature type="domain" description="Transposase IS66 central" evidence="3">
    <location>
        <begin position="181"/>
        <end position="434"/>
    </location>
</feature>
<dbReference type="InterPro" id="IPR004291">
    <property type="entry name" value="Transposase_IS66_central"/>
</dbReference>
<gene>
    <name evidence="6" type="ORF">C5F48_23330</name>
</gene>
<dbReference type="InterPro" id="IPR024463">
    <property type="entry name" value="Transposase_TnpC_homeodom"/>
</dbReference>
<dbReference type="Pfam" id="PF13007">
    <property type="entry name" value="LZ_Tnp_IS66"/>
    <property type="match status" value="1"/>
</dbReference>
<dbReference type="NCBIfam" id="NF033517">
    <property type="entry name" value="transpos_IS66"/>
    <property type="match status" value="1"/>
</dbReference>
<sequence length="435" mass="48189">MPSALDPDLLAQLPPALRAAVEAQVQALALENAELRTRNARLEHLVRELQRARFGPRSEKLHPDQMELAFEDIEVALAAATEENDAAAESRTGDRPARTPRGPRRLPKDLPREERVLVPEDLICPCGCGDMVRIGEDRSERLDVTPAQFRLIVTIRPRYACPKGRAGIRQAPPAPALIEGGLATEALLAHVAVAKFADHLPLYRQSQIMARQGVEIDRSTLADWMGKVSFHIAPIVDRMAVLLKRSARLFADETTMPVLDPGAGKTKKGFIWAMLRDDRPWGGSDPPGVVFTYAPGRAGIHAEEMLKGFEGVLQVDGYQGYNRLADGRRAEGGRVRLAFCWAHARRKLIEARPSAGSPFVDEALRRIAEFYAIEKEIRGQAPEARHAVRQERSKPLLEAMHPWLVQQAARLSKKSDLGMAAAYVLDHWPGLILFA</sequence>
<feature type="domain" description="Transposase IS66 zinc-finger binding" evidence="4">
    <location>
        <begin position="123"/>
        <end position="163"/>
    </location>
</feature>
<dbReference type="Pfam" id="PF03050">
    <property type="entry name" value="DDE_Tnp_IS66"/>
    <property type="match status" value="1"/>
</dbReference>
<dbReference type="RefSeq" id="WP_107666076.1">
    <property type="nucleotide sequence ID" value="NZ_PZKG01000293.1"/>
</dbReference>
<dbReference type="InterPro" id="IPR024474">
    <property type="entry name" value="Znf_dom_IS66"/>
</dbReference>
<dbReference type="OrthoDB" id="9800877at2"/>
<keyword evidence="1" id="KW-0175">Coiled coil</keyword>
<keyword evidence="7" id="KW-1185">Reference proteome</keyword>
<evidence type="ECO:0000313" key="7">
    <source>
        <dbReference type="Proteomes" id="UP000241010"/>
    </source>
</evidence>
<evidence type="ECO:0000259" key="4">
    <source>
        <dbReference type="Pfam" id="PF13005"/>
    </source>
</evidence>
<evidence type="ECO:0000259" key="5">
    <source>
        <dbReference type="Pfam" id="PF13007"/>
    </source>
</evidence>
<feature type="domain" description="Transposase TnpC homeodomain" evidence="5">
    <location>
        <begin position="41"/>
        <end position="114"/>
    </location>
</feature>
<comment type="caution">
    <text evidence="6">The sequence shown here is derived from an EMBL/GenBank/DDBJ whole genome shotgun (WGS) entry which is preliminary data.</text>
</comment>
<feature type="coiled-coil region" evidence="1">
    <location>
        <begin position="18"/>
        <end position="52"/>
    </location>
</feature>